<proteinExistence type="predicted"/>
<evidence type="ECO:0000256" key="1">
    <source>
        <dbReference type="SAM" id="MobiDB-lite"/>
    </source>
</evidence>
<evidence type="ECO:0000259" key="3">
    <source>
        <dbReference type="PROSITE" id="PS51468"/>
    </source>
</evidence>
<dbReference type="InterPro" id="IPR050934">
    <property type="entry name" value="ITIH"/>
</dbReference>
<accession>A0ABQ9IU77</accession>
<dbReference type="Gene3D" id="3.40.50.410">
    <property type="entry name" value="von Willebrand factor, type A domain"/>
    <property type="match status" value="1"/>
</dbReference>
<dbReference type="Pfam" id="PF08487">
    <property type="entry name" value="VIT"/>
    <property type="match status" value="1"/>
</dbReference>
<comment type="caution">
    <text evidence="4">The sequence shown here is derived from an EMBL/GenBank/DDBJ whole genome shotgun (WGS) entry which is preliminary data.</text>
</comment>
<dbReference type="Pfam" id="PF00092">
    <property type="entry name" value="VWA"/>
    <property type="match status" value="1"/>
</dbReference>
<sequence length="755" mass="84225">MAHVYARPPVCCKQKKRFWILLRMILQPRYSEKITSGEETMKECIGFLFLLMCGLTYSAPSKDSSFVVSSAGPSKENGKERSSENPLPFPVIYEMDISSNISNRFAKTLVLSKVKNSQNAAKETTFTVVLPEKAFISEFVMEIDGKSYKAYVKEKEEARRDYDRALASGQSAGHVAVSARDSNKFTVSINVEPEAKATFLLTYEELLERKNEQYELVLNINPGQIVKRLNLEVHINESRPLRFVTTPSLRSGNEISKNEEKLDPSSDIQIINTTTAIVKFSPDSDRQKEFAKDLGGKESEGLSGQFVVQYDVERDPNGGEVLLEDGYFIHFFAPSNLDPLPKHVLFVLDTSGSMGGTKITQLKEAMKSILDEIKTGDIINIIEFDSEVNIWDIDNKNKTNVALSSHYDNPFSVLSEQNLPEPVSVTNETIYNAKNIIDELAAYGGTNIIAGLESALYLVKVGQESKSASTDKRFQPLIIFLTDGDPNVGIGSTEEIVRLTCKLLALEHPPVFGPRLATKSPQRPETQNKSAHFQERLKLSLVPSHIRSLPIQATIDIAPSRSTNALVRLIHPYDLKPVSDNGSVDPIVTKLNTENHKIPIFSLSFGNGADKGFLRKLSGKNQGFSRHIYEASDSSLQLQDFYKQISSPLLSNVNFKYESGVDNVTDTKFPIYFKGSELVVAGRYVGDSFPSSVNCWGPNGPINLRPTIRKPVTSLERLWAYLTVKQTLAKRDSVENKTELTKKSSRLSPEIFICY</sequence>
<feature type="domain" description="VWFA" evidence="2">
    <location>
        <begin position="343"/>
        <end position="645"/>
    </location>
</feature>
<protein>
    <recommendedName>
        <fullName evidence="6">Inter-alpha-trypsin inhibitor heavy chain H4-like</fullName>
    </recommendedName>
</protein>
<feature type="domain" description="VIT" evidence="3">
    <location>
        <begin position="76"/>
        <end position="205"/>
    </location>
</feature>
<evidence type="ECO:0000313" key="5">
    <source>
        <dbReference type="Proteomes" id="UP001162164"/>
    </source>
</evidence>
<dbReference type="SMART" id="SM00609">
    <property type="entry name" value="VIT"/>
    <property type="match status" value="1"/>
</dbReference>
<dbReference type="InterPro" id="IPR002035">
    <property type="entry name" value="VWF_A"/>
</dbReference>
<keyword evidence="5" id="KW-1185">Reference proteome</keyword>
<gene>
    <name evidence="4" type="ORF">NQ317_005461</name>
</gene>
<dbReference type="InterPro" id="IPR036465">
    <property type="entry name" value="vWFA_dom_sf"/>
</dbReference>
<dbReference type="PANTHER" id="PTHR10338:SF108">
    <property type="entry name" value="INTER-ALPHA-TRYPSIN INHIBITOR HEAVY CHAIN H4-LIKE PROTEIN"/>
    <property type="match status" value="1"/>
</dbReference>
<evidence type="ECO:0008006" key="6">
    <source>
        <dbReference type="Google" id="ProtNLM"/>
    </source>
</evidence>
<dbReference type="EMBL" id="JAPWTJ010002503">
    <property type="protein sequence ID" value="KAJ8965893.1"/>
    <property type="molecule type" value="Genomic_DNA"/>
</dbReference>
<dbReference type="PROSITE" id="PS51468">
    <property type="entry name" value="VIT"/>
    <property type="match status" value="1"/>
</dbReference>
<dbReference type="PROSITE" id="PS50234">
    <property type="entry name" value="VWFA"/>
    <property type="match status" value="1"/>
</dbReference>
<dbReference type="SMART" id="SM00327">
    <property type="entry name" value="VWA"/>
    <property type="match status" value="1"/>
</dbReference>
<evidence type="ECO:0000259" key="2">
    <source>
        <dbReference type="PROSITE" id="PS50234"/>
    </source>
</evidence>
<feature type="region of interest" description="Disordered" evidence="1">
    <location>
        <begin position="63"/>
        <end position="84"/>
    </location>
</feature>
<evidence type="ECO:0000313" key="4">
    <source>
        <dbReference type="EMBL" id="KAJ8965893.1"/>
    </source>
</evidence>
<dbReference type="Proteomes" id="UP001162164">
    <property type="component" value="Unassembled WGS sequence"/>
</dbReference>
<reference evidence="4" key="1">
    <citation type="journal article" date="2023" name="Insect Mol. Biol.">
        <title>Genome sequencing provides insights into the evolution of gene families encoding plant cell wall-degrading enzymes in longhorned beetles.</title>
        <authorList>
            <person name="Shin N.R."/>
            <person name="Okamura Y."/>
            <person name="Kirsch R."/>
            <person name="Pauchet Y."/>
        </authorList>
    </citation>
    <scope>NUCLEOTIDE SEQUENCE</scope>
    <source>
        <strain evidence="4">MMC_N1</strain>
    </source>
</reference>
<feature type="compositionally biased region" description="Polar residues" evidence="1">
    <location>
        <begin position="63"/>
        <end position="72"/>
    </location>
</feature>
<dbReference type="InterPro" id="IPR013694">
    <property type="entry name" value="VIT"/>
</dbReference>
<dbReference type="SUPFAM" id="SSF53300">
    <property type="entry name" value="vWA-like"/>
    <property type="match status" value="1"/>
</dbReference>
<organism evidence="4 5">
    <name type="scientific">Molorchus minor</name>
    <dbReference type="NCBI Taxonomy" id="1323400"/>
    <lineage>
        <taxon>Eukaryota</taxon>
        <taxon>Metazoa</taxon>
        <taxon>Ecdysozoa</taxon>
        <taxon>Arthropoda</taxon>
        <taxon>Hexapoda</taxon>
        <taxon>Insecta</taxon>
        <taxon>Pterygota</taxon>
        <taxon>Neoptera</taxon>
        <taxon>Endopterygota</taxon>
        <taxon>Coleoptera</taxon>
        <taxon>Polyphaga</taxon>
        <taxon>Cucujiformia</taxon>
        <taxon>Chrysomeloidea</taxon>
        <taxon>Cerambycidae</taxon>
        <taxon>Lamiinae</taxon>
        <taxon>Monochamini</taxon>
        <taxon>Molorchus</taxon>
    </lineage>
</organism>
<dbReference type="PANTHER" id="PTHR10338">
    <property type="entry name" value="INTER-ALPHA-TRYPSIN INHIBITOR HEAVY CHAIN FAMILY MEMBER"/>
    <property type="match status" value="1"/>
</dbReference>
<name>A0ABQ9IU77_9CUCU</name>